<gene>
    <name evidence="2" type="primary">LOC118477862</name>
</gene>
<keyword evidence="1" id="KW-1185">Reference proteome</keyword>
<dbReference type="GeneID" id="118477862"/>
<accession>A0ABM1VV38</accession>
<reference evidence="2" key="1">
    <citation type="submission" date="2025-08" db="UniProtKB">
        <authorList>
            <consortium name="RefSeq"/>
        </authorList>
    </citation>
    <scope>IDENTIFICATION</scope>
</reference>
<dbReference type="RefSeq" id="XP_035826280.1">
    <property type="nucleotide sequence ID" value="XM_035970387.1"/>
</dbReference>
<organism evidence="1 2">
    <name type="scientific">Aplysia californica</name>
    <name type="common">California sea hare</name>
    <dbReference type="NCBI Taxonomy" id="6500"/>
    <lineage>
        <taxon>Eukaryota</taxon>
        <taxon>Metazoa</taxon>
        <taxon>Spiralia</taxon>
        <taxon>Lophotrochozoa</taxon>
        <taxon>Mollusca</taxon>
        <taxon>Gastropoda</taxon>
        <taxon>Heterobranchia</taxon>
        <taxon>Euthyneura</taxon>
        <taxon>Tectipleura</taxon>
        <taxon>Aplysiida</taxon>
        <taxon>Aplysioidea</taxon>
        <taxon>Aplysiidae</taxon>
        <taxon>Aplysia</taxon>
    </lineage>
</organism>
<protein>
    <submittedName>
        <fullName evidence="2">Uncharacterized protein LOC118477862</fullName>
    </submittedName>
</protein>
<evidence type="ECO:0000313" key="2">
    <source>
        <dbReference type="RefSeq" id="XP_035826280.1"/>
    </source>
</evidence>
<dbReference type="Proteomes" id="UP000694888">
    <property type="component" value="Unplaced"/>
</dbReference>
<name>A0ABM1VV38_APLCA</name>
<proteinExistence type="predicted"/>
<sequence length="131" mass="14156">MEAVKSCGQEAGTLGKLAGMAPSVTRASLHKKAFSMIAETYIMILVDLVAPEVSDVLTFAIIPPSTPRSSLMAPHIVSLTGIKSVWLIPMARADCRGMIELWQPESATMGNVIEESLDLLFIGKPNWAWSL</sequence>
<evidence type="ECO:0000313" key="1">
    <source>
        <dbReference type="Proteomes" id="UP000694888"/>
    </source>
</evidence>